<organism evidence="2 3">
    <name type="scientific">Evansella vedderi</name>
    <dbReference type="NCBI Taxonomy" id="38282"/>
    <lineage>
        <taxon>Bacteria</taxon>
        <taxon>Bacillati</taxon>
        <taxon>Bacillota</taxon>
        <taxon>Bacilli</taxon>
        <taxon>Bacillales</taxon>
        <taxon>Bacillaceae</taxon>
        <taxon>Evansella</taxon>
    </lineage>
</organism>
<dbReference type="Gene3D" id="1.25.40.10">
    <property type="entry name" value="Tetratricopeptide repeat domain"/>
    <property type="match status" value="1"/>
</dbReference>
<evidence type="ECO:0000313" key="2">
    <source>
        <dbReference type="EMBL" id="MDQ0256904.1"/>
    </source>
</evidence>
<name>A0ABU0A082_9BACI</name>
<dbReference type="Pfam" id="PF25873">
    <property type="entry name" value="WHD_MalT"/>
    <property type="match status" value="1"/>
</dbReference>
<dbReference type="InterPro" id="IPR059106">
    <property type="entry name" value="WHD_MalT"/>
</dbReference>
<reference evidence="2 3" key="1">
    <citation type="submission" date="2023-07" db="EMBL/GenBank/DDBJ databases">
        <title>Genomic Encyclopedia of Type Strains, Phase IV (KMG-IV): sequencing the most valuable type-strain genomes for metagenomic binning, comparative biology and taxonomic classification.</title>
        <authorList>
            <person name="Goeker M."/>
        </authorList>
    </citation>
    <scope>NUCLEOTIDE SEQUENCE [LARGE SCALE GENOMIC DNA]</scope>
    <source>
        <strain evidence="2 3">DSM 9768</strain>
    </source>
</reference>
<accession>A0ABU0A082</accession>
<sequence>MEDRKGEGGCSVNYTEHLVLKTKLEAPVVDSQVLFRPSIMKRLKSARKRPLTLMQAGPGYGKSTAISAFLRMENTPYVWYTVTEQDNHLSRFLVYFKEAILPITVDLDEKWLTEAFMNIHRGDEKAIYECCSHFINACVDIKEDWLFIIDDFQLVSENREINQFMKWFLMHLPQRLHIVLVSRTKIDWEFLHSMRVKGQLVEVNERDLCFSPEEIEILFEDHYGTPMSYGNAHSIFEKTEGWIMAIQMVWQRLEESNTLEEIFHDEANSMEELFEYLALDVLEKQREVVRRFLMEASIFPTLTAEICEKVLEIGKEEDLLSYVMRKNLFLHTTKQKETFRFHALFQNFLQNRLKREELRWVELHERAAKFYREKGLLEQALHHMKKTESIEKLSAFLHRHGKDLIHQGNSQLLEEAINSIDEAALDRFTRLWIVKGDMERYRCKFELAIYYYKRARELAEEQRDPVSESLALEGMACVYLDTIQPRHAQDFLKKAISLLEEKYIEPLALH</sequence>
<dbReference type="SUPFAM" id="SSF52540">
    <property type="entry name" value="P-loop containing nucleoside triphosphate hydrolases"/>
    <property type="match status" value="1"/>
</dbReference>
<evidence type="ECO:0000313" key="3">
    <source>
        <dbReference type="Proteomes" id="UP001230005"/>
    </source>
</evidence>
<dbReference type="SUPFAM" id="SSF48452">
    <property type="entry name" value="TPR-like"/>
    <property type="match status" value="1"/>
</dbReference>
<evidence type="ECO:0000259" key="1">
    <source>
        <dbReference type="Pfam" id="PF25873"/>
    </source>
</evidence>
<keyword evidence="3" id="KW-1185">Reference proteome</keyword>
<dbReference type="InterPro" id="IPR011990">
    <property type="entry name" value="TPR-like_helical_dom_sf"/>
</dbReference>
<dbReference type="Proteomes" id="UP001230005">
    <property type="component" value="Unassembled WGS sequence"/>
</dbReference>
<feature type="domain" description="MalT-like winged helix" evidence="1">
    <location>
        <begin position="280"/>
        <end position="357"/>
    </location>
</feature>
<dbReference type="EMBL" id="JAUSUG010000021">
    <property type="protein sequence ID" value="MDQ0256904.1"/>
    <property type="molecule type" value="Genomic_DNA"/>
</dbReference>
<protein>
    <submittedName>
        <fullName evidence="2">ATP/maltotriose-dependent transcriptional regulator MalT</fullName>
    </submittedName>
</protein>
<gene>
    <name evidence="2" type="ORF">J2S74_004349</name>
</gene>
<comment type="caution">
    <text evidence="2">The sequence shown here is derived from an EMBL/GenBank/DDBJ whole genome shotgun (WGS) entry which is preliminary data.</text>
</comment>
<proteinExistence type="predicted"/>
<dbReference type="InterPro" id="IPR027417">
    <property type="entry name" value="P-loop_NTPase"/>
</dbReference>